<sequence length="805" mass="91369">MSQPTSHPRSLNHNSFGNNATINQGDIHYTVTPGPPLPGVDKPTYVIPYPPNEDVICRTDLEKRLNQLLPRRSKFHSAALWGLGGSGKTQIALDYAYRRCEDKICSVFWVHADSKATFIHDYKTIANKLCIEQTAAADGKDLLRSVRNGIEACPSWVLILDNVDNLELFGVGLSTDEAENSLYEYVPNGPTGTVLWTSRDARIAGTLVGAQRGVEVTSMNIDEAIKLLQGMRNKKEPYDELEDIIILLRELQLFPLAISQAGAYMRRMQTTASKYLSLLRESQCRWNTLKATEFDRHRRPEMPNSVLDTWTVSMERIQSENRTAYQVLHIIAYMDNQNLPHELIIQISKCSSGDTAKEPEEFEVASAIMRLQEFSFLKTRHTEDDGPSYEMHKLVQEAARYRLARRGLQGVPGQGILMQTEASDEAYYTRIALQALSELFPTSKPESWGQCERYLAHAVGMGDWAEISNREADTSELLSRASGYLYDRGRWREKEAVDQRTLQLRQKVLGERHPHTLESIASLAAAYHYQGQHEKAKDCYTKAMELRRQTLGEKHPDTLRAMTLLGQVYQSHGQYKEAEALYKKVLPLQREVLGEKHKHTLESLASISAVYHYQGDYAKAKPLKMEALAIQREVLGEKHPSVLWNIGSLAATCQGLGQYKEAKALYQETLDLRRETLGENHPDTLRSITQLGAIYHDLRKYKLAETLAKEALDLEQKILGEEHPYTLQSKHNLAVALRSRNDSKKADKALTLMQECVQGRCAVLGPDHPFTQDSKKVLEKWESSNGCLKGIRRLLRILKKKLWRK</sequence>
<dbReference type="InterPro" id="IPR053137">
    <property type="entry name" value="NLR-like"/>
</dbReference>
<gene>
    <name evidence="3" type="ORF">CFAM422_000867</name>
</gene>
<dbReference type="InterPro" id="IPR019734">
    <property type="entry name" value="TPR_rpt"/>
</dbReference>
<dbReference type="Gene3D" id="1.25.40.10">
    <property type="entry name" value="Tetratricopeptide repeat domain"/>
    <property type="match status" value="2"/>
</dbReference>
<dbReference type="GO" id="GO:0043531">
    <property type="term" value="F:ADP binding"/>
    <property type="evidence" value="ECO:0007669"/>
    <property type="project" value="InterPro"/>
</dbReference>
<dbReference type="Proteomes" id="UP000801864">
    <property type="component" value="Unassembled WGS sequence"/>
</dbReference>
<dbReference type="PANTHER" id="PTHR46082:SF6">
    <property type="entry name" value="AAA+ ATPASE DOMAIN-CONTAINING PROTEIN-RELATED"/>
    <property type="match status" value="1"/>
</dbReference>
<protein>
    <recommendedName>
        <fullName evidence="2">NB-ARC domain-containing protein</fullName>
    </recommendedName>
</protein>
<accession>A0A9P5CGT5</accession>
<name>A0A9P5CGT5_9HYPO</name>
<reference evidence="3 4" key="1">
    <citation type="submission" date="2018-06" db="EMBL/GenBank/DDBJ databases">
        <title>Genome analysis of cellulolytic fungus Trichoderma lentiforme CFAM-422.</title>
        <authorList>
            <person name="Steindorff A.S."/>
            <person name="Formighieri E.F."/>
            <person name="Midorikawa G.E.O."/>
            <person name="Tamietti M.S."/>
            <person name="Ramos E.Z."/>
            <person name="Silva A.S."/>
            <person name="Bon E.P.S."/>
            <person name="Mendes T.D."/>
            <person name="Damaso M.C.T."/>
            <person name="Favaro L.C.L."/>
        </authorList>
    </citation>
    <scope>NUCLEOTIDE SEQUENCE [LARGE SCALE GENOMIC DNA]</scope>
    <source>
        <strain evidence="3 4">CFAM-422</strain>
    </source>
</reference>
<evidence type="ECO:0000256" key="1">
    <source>
        <dbReference type="PROSITE-ProRule" id="PRU00339"/>
    </source>
</evidence>
<dbReference type="SUPFAM" id="SSF52540">
    <property type="entry name" value="P-loop containing nucleoside triphosphate hydrolases"/>
    <property type="match status" value="1"/>
</dbReference>
<dbReference type="Gene3D" id="3.40.50.300">
    <property type="entry name" value="P-loop containing nucleotide triphosphate hydrolases"/>
    <property type="match status" value="1"/>
</dbReference>
<proteinExistence type="predicted"/>
<dbReference type="EMBL" id="QLNT01000001">
    <property type="protein sequence ID" value="KAF3077070.1"/>
    <property type="molecule type" value="Genomic_DNA"/>
</dbReference>
<dbReference type="Pfam" id="PF13424">
    <property type="entry name" value="TPR_12"/>
    <property type="match status" value="2"/>
</dbReference>
<dbReference type="InterPro" id="IPR002182">
    <property type="entry name" value="NB-ARC"/>
</dbReference>
<dbReference type="PROSITE" id="PS50005">
    <property type="entry name" value="TPR"/>
    <property type="match status" value="2"/>
</dbReference>
<dbReference type="AlphaFoldDB" id="A0A9P5CGT5"/>
<dbReference type="Pfam" id="PF13374">
    <property type="entry name" value="TPR_10"/>
    <property type="match status" value="3"/>
</dbReference>
<organism evidence="3 4">
    <name type="scientific">Trichoderma lentiforme</name>
    <dbReference type="NCBI Taxonomy" id="1567552"/>
    <lineage>
        <taxon>Eukaryota</taxon>
        <taxon>Fungi</taxon>
        <taxon>Dikarya</taxon>
        <taxon>Ascomycota</taxon>
        <taxon>Pezizomycotina</taxon>
        <taxon>Sordariomycetes</taxon>
        <taxon>Hypocreomycetidae</taxon>
        <taxon>Hypocreales</taxon>
        <taxon>Hypocreaceae</taxon>
        <taxon>Trichoderma</taxon>
    </lineage>
</organism>
<evidence type="ECO:0000259" key="2">
    <source>
        <dbReference type="Pfam" id="PF00931"/>
    </source>
</evidence>
<feature type="domain" description="NB-ARC" evidence="2">
    <location>
        <begin position="63"/>
        <end position="233"/>
    </location>
</feature>
<feature type="repeat" description="TPR" evidence="1">
    <location>
        <begin position="559"/>
        <end position="592"/>
    </location>
</feature>
<keyword evidence="1" id="KW-0802">TPR repeat</keyword>
<dbReference type="Pfam" id="PF00931">
    <property type="entry name" value="NB-ARC"/>
    <property type="match status" value="1"/>
</dbReference>
<dbReference type="SUPFAM" id="SSF48452">
    <property type="entry name" value="TPR-like"/>
    <property type="match status" value="2"/>
</dbReference>
<evidence type="ECO:0000313" key="4">
    <source>
        <dbReference type="Proteomes" id="UP000801864"/>
    </source>
</evidence>
<dbReference type="SMART" id="SM00028">
    <property type="entry name" value="TPR"/>
    <property type="match status" value="5"/>
</dbReference>
<feature type="repeat" description="TPR" evidence="1">
    <location>
        <begin position="517"/>
        <end position="550"/>
    </location>
</feature>
<dbReference type="InterPro" id="IPR027417">
    <property type="entry name" value="P-loop_NTPase"/>
</dbReference>
<keyword evidence="4" id="KW-1185">Reference proteome</keyword>
<comment type="caution">
    <text evidence="3">The sequence shown here is derived from an EMBL/GenBank/DDBJ whole genome shotgun (WGS) entry which is preliminary data.</text>
</comment>
<evidence type="ECO:0000313" key="3">
    <source>
        <dbReference type="EMBL" id="KAF3077070.1"/>
    </source>
</evidence>
<dbReference type="InterPro" id="IPR011990">
    <property type="entry name" value="TPR-like_helical_dom_sf"/>
</dbReference>
<dbReference type="PANTHER" id="PTHR46082">
    <property type="entry name" value="ATP/GTP-BINDING PROTEIN-RELATED"/>
    <property type="match status" value="1"/>
</dbReference>